<evidence type="ECO:0000256" key="3">
    <source>
        <dbReference type="SAM" id="MobiDB-lite"/>
    </source>
</evidence>
<feature type="compositionally biased region" description="Polar residues" evidence="3">
    <location>
        <begin position="162"/>
        <end position="171"/>
    </location>
</feature>
<feature type="region of interest" description="Disordered" evidence="3">
    <location>
        <begin position="232"/>
        <end position="255"/>
    </location>
</feature>
<name>A0A2G2Z1Q1_CAPAN</name>
<dbReference type="InterPro" id="IPR000719">
    <property type="entry name" value="Prot_kinase_dom"/>
</dbReference>
<feature type="region of interest" description="Disordered" evidence="3">
    <location>
        <begin position="148"/>
        <end position="178"/>
    </location>
</feature>
<gene>
    <name evidence="5" type="ORF">T459_19353</name>
</gene>
<dbReference type="PANTHER" id="PTHR24056">
    <property type="entry name" value="CELL DIVISION PROTEIN KINASE"/>
    <property type="match status" value="1"/>
</dbReference>
<feature type="compositionally biased region" description="Basic and acidic residues" evidence="3">
    <location>
        <begin position="151"/>
        <end position="161"/>
    </location>
</feature>
<sequence length="331" mass="37067">MELGVDLWGVGCVLGELFTGKPIMPRKTEVEQLYRRFNLCGSASDDFWLKSKLSKAPIFKPMMPYRRKIQATFHGLPVTAVGLMDTLLSIETEYRGTAALALQGEFFTTEPFAGDPSSLPQYLARKEIDAKFQDAKMTEIKGSRRWKYARARSESSRKEGSENYTQRSATPHQRYDLRAIRKEPIHDDYVIKRKKWSGPLPASLDKMTDLFIGHDAIILKAVQHASLEKGLTVKGNDHDSKEKSNHSLGPSTSTRHEFTANDQISTLLPAKSANMQVLPGEHEAGILKDAQCMKSDKTKVVEGEGSNSKVKKNQLIELLLSSLNQIALTSW</sequence>
<dbReference type="GO" id="GO:0004672">
    <property type="term" value="F:protein kinase activity"/>
    <property type="evidence" value="ECO:0007669"/>
    <property type="project" value="InterPro"/>
</dbReference>
<protein>
    <recommendedName>
        <fullName evidence="4">Protein kinase domain-containing protein</fullName>
    </recommendedName>
</protein>
<dbReference type="PANTHER" id="PTHR24056:SF526">
    <property type="entry name" value="PROTEIN KINASE DOMAIN-CONTAINING PROTEIN"/>
    <property type="match status" value="1"/>
</dbReference>
<evidence type="ECO:0000259" key="4">
    <source>
        <dbReference type="PROSITE" id="PS50011"/>
    </source>
</evidence>
<accession>A0A2G2Z1Q1</accession>
<dbReference type="AlphaFoldDB" id="A0A2G2Z1Q1"/>
<reference evidence="5 6" key="2">
    <citation type="journal article" date="2017" name="Genome Biol.">
        <title>New reference genome sequences of hot pepper reveal the massive evolution of plant disease-resistance genes by retroduplication.</title>
        <authorList>
            <person name="Kim S."/>
            <person name="Park J."/>
            <person name="Yeom S.I."/>
            <person name="Kim Y.M."/>
            <person name="Seo E."/>
            <person name="Kim K.T."/>
            <person name="Kim M.S."/>
            <person name="Lee J.M."/>
            <person name="Cheong K."/>
            <person name="Shin H.S."/>
            <person name="Kim S.B."/>
            <person name="Han K."/>
            <person name="Lee J."/>
            <person name="Park M."/>
            <person name="Lee H.A."/>
            <person name="Lee H.Y."/>
            <person name="Lee Y."/>
            <person name="Oh S."/>
            <person name="Lee J.H."/>
            <person name="Choi E."/>
            <person name="Choi E."/>
            <person name="Lee S.E."/>
            <person name="Jeon J."/>
            <person name="Kim H."/>
            <person name="Choi G."/>
            <person name="Song H."/>
            <person name="Lee J."/>
            <person name="Lee S.C."/>
            <person name="Kwon J.K."/>
            <person name="Lee H.Y."/>
            <person name="Koo N."/>
            <person name="Hong Y."/>
            <person name="Kim R.W."/>
            <person name="Kang W.H."/>
            <person name="Huh J.H."/>
            <person name="Kang B.C."/>
            <person name="Yang T.J."/>
            <person name="Lee Y.H."/>
            <person name="Bennetzen J.L."/>
            <person name="Choi D."/>
        </authorList>
    </citation>
    <scope>NUCLEOTIDE SEQUENCE [LARGE SCALE GENOMIC DNA]</scope>
    <source>
        <strain evidence="6">cv. CM334</strain>
    </source>
</reference>
<evidence type="ECO:0000256" key="2">
    <source>
        <dbReference type="ARBA" id="ARBA00022840"/>
    </source>
</evidence>
<dbReference type="InterPro" id="IPR011009">
    <property type="entry name" value="Kinase-like_dom_sf"/>
</dbReference>
<dbReference type="InterPro" id="IPR050108">
    <property type="entry name" value="CDK"/>
</dbReference>
<dbReference type="OMA" id="RRWKYAR"/>
<evidence type="ECO:0000256" key="1">
    <source>
        <dbReference type="ARBA" id="ARBA00022741"/>
    </source>
</evidence>
<keyword evidence="1" id="KW-0547">Nucleotide-binding</keyword>
<dbReference type="Gramene" id="PHT75831">
    <property type="protein sequence ID" value="PHT75831"/>
    <property type="gene ID" value="T459_19353"/>
</dbReference>
<dbReference type="Gene3D" id="1.10.510.10">
    <property type="entry name" value="Transferase(Phosphotransferase) domain 1"/>
    <property type="match status" value="1"/>
</dbReference>
<dbReference type="Proteomes" id="UP000222542">
    <property type="component" value="Unassembled WGS sequence"/>
</dbReference>
<keyword evidence="6" id="KW-1185">Reference proteome</keyword>
<dbReference type="STRING" id="4072.A0A2G2Z1Q1"/>
<dbReference type="GO" id="GO:0005524">
    <property type="term" value="F:ATP binding"/>
    <property type="evidence" value="ECO:0007669"/>
    <property type="project" value="UniProtKB-KW"/>
</dbReference>
<proteinExistence type="predicted"/>
<organism evidence="5 6">
    <name type="scientific">Capsicum annuum</name>
    <name type="common">Capsicum pepper</name>
    <dbReference type="NCBI Taxonomy" id="4072"/>
    <lineage>
        <taxon>Eukaryota</taxon>
        <taxon>Viridiplantae</taxon>
        <taxon>Streptophyta</taxon>
        <taxon>Embryophyta</taxon>
        <taxon>Tracheophyta</taxon>
        <taxon>Spermatophyta</taxon>
        <taxon>Magnoliopsida</taxon>
        <taxon>eudicotyledons</taxon>
        <taxon>Gunneridae</taxon>
        <taxon>Pentapetalae</taxon>
        <taxon>asterids</taxon>
        <taxon>lamiids</taxon>
        <taxon>Solanales</taxon>
        <taxon>Solanaceae</taxon>
        <taxon>Solanoideae</taxon>
        <taxon>Capsiceae</taxon>
        <taxon>Capsicum</taxon>
    </lineage>
</organism>
<keyword evidence="2" id="KW-0067">ATP-binding</keyword>
<reference evidence="5 6" key="1">
    <citation type="journal article" date="2014" name="Nat. Genet.">
        <title>Genome sequence of the hot pepper provides insights into the evolution of pungency in Capsicum species.</title>
        <authorList>
            <person name="Kim S."/>
            <person name="Park M."/>
            <person name="Yeom S.I."/>
            <person name="Kim Y.M."/>
            <person name="Lee J.M."/>
            <person name="Lee H.A."/>
            <person name="Seo E."/>
            <person name="Choi J."/>
            <person name="Cheong K."/>
            <person name="Kim K.T."/>
            <person name="Jung K."/>
            <person name="Lee G.W."/>
            <person name="Oh S.K."/>
            <person name="Bae C."/>
            <person name="Kim S.B."/>
            <person name="Lee H.Y."/>
            <person name="Kim S.Y."/>
            <person name="Kim M.S."/>
            <person name="Kang B.C."/>
            <person name="Jo Y.D."/>
            <person name="Yang H.B."/>
            <person name="Jeong H.J."/>
            <person name="Kang W.H."/>
            <person name="Kwon J.K."/>
            <person name="Shin C."/>
            <person name="Lim J.Y."/>
            <person name="Park J.H."/>
            <person name="Huh J.H."/>
            <person name="Kim J.S."/>
            <person name="Kim B.D."/>
            <person name="Cohen O."/>
            <person name="Paran I."/>
            <person name="Suh M.C."/>
            <person name="Lee S.B."/>
            <person name="Kim Y.K."/>
            <person name="Shin Y."/>
            <person name="Noh S.J."/>
            <person name="Park J."/>
            <person name="Seo Y.S."/>
            <person name="Kwon S.Y."/>
            <person name="Kim H.A."/>
            <person name="Park J.M."/>
            <person name="Kim H.J."/>
            <person name="Choi S.B."/>
            <person name="Bosland P.W."/>
            <person name="Reeves G."/>
            <person name="Jo S.H."/>
            <person name="Lee B.W."/>
            <person name="Cho H.T."/>
            <person name="Choi H.S."/>
            <person name="Lee M.S."/>
            <person name="Yu Y."/>
            <person name="Do Choi Y."/>
            <person name="Park B.S."/>
            <person name="van Deynze A."/>
            <person name="Ashrafi H."/>
            <person name="Hill T."/>
            <person name="Kim W.T."/>
            <person name="Pai H.S."/>
            <person name="Ahn H.K."/>
            <person name="Yeam I."/>
            <person name="Giovannoni J.J."/>
            <person name="Rose J.K."/>
            <person name="Sorensen I."/>
            <person name="Lee S.J."/>
            <person name="Kim R.W."/>
            <person name="Choi I.Y."/>
            <person name="Choi B.S."/>
            <person name="Lim J.S."/>
            <person name="Lee Y.H."/>
            <person name="Choi D."/>
        </authorList>
    </citation>
    <scope>NUCLEOTIDE SEQUENCE [LARGE SCALE GENOMIC DNA]</scope>
    <source>
        <strain evidence="6">cv. CM334</strain>
    </source>
</reference>
<evidence type="ECO:0000313" key="5">
    <source>
        <dbReference type="EMBL" id="PHT75831.1"/>
    </source>
</evidence>
<dbReference type="PROSITE" id="PS50011">
    <property type="entry name" value="PROTEIN_KINASE_DOM"/>
    <property type="match status" value="1"/>
</dbReference>
<comment type="caution">
    <text evidence="5">The sequence shown here is derived from an EMBL/GenBank/DDBJ whole genome shotgun (WGS) entry which is preliminary data.</text>
</comment>
<feature type="compositionally biased region" description="Basic and acidic residues" evidence="3">
    <location>
        <begin position="235"/>
        <end position="245"/>
    </location>
</feature>
<dbReference type="SUPFAM" id="SSF56112">
    <property type="entry name" value="Protein kinase-like (PK-like)"/>
    <property type="match status" value="1"/>
</dbReference>
<evidence type="ECO:0000313" key="6">
    <source>
        <dbReference type="Proteomes" id="UP000222542"/>
    </source>
</evidence>
<feature type="domain" description="Protein kinase" evidence="4">
    <location>
        <begin position="1"/>
        <end position="107"/>
    </location>
</feature>
<dbReference type="EMBL" id="AYRZ02000007">
    <property type="protein sequence ID" value="PHT75831.1"/>
    <property type="molecule type" value="Genomic_DNA"/>
</dbReference>